<feature type="transmembrane region" description="Helical" evidence="1">
    <location>
        <begin position="63"/>
        <end position="84"/>
    </location>
</feature>
<feature type="transmembrane region" description="Helical" evidence="1">
    <location>
        <begin position="96"/>
        <end position="117"/>
    </location>
</feature>
<reference evidence="3" key="1">
    <citation type="submission" date="2014-09" db="EMBL/GenBank/DDBJ databases">
        <authorList>
            <person name="Martin A.A."/>
        </authorList>
    </citation>
    <scope>NUCLEOTIDE SEQUENCE</scope>
    <source>
        <strain evidence="3">ED321</strain>
    </source>
</reference>
<dbReference type="CTD" id="36378317"/>
<evidence type="ECO:0000256" key="1">
    <source>
        <dbReference type="SAM" id="Phobius"/>
    </source>
</evidence>
<organism evidence="2">
    <name type="scientific">Strongyloides ratti</name>
    <name type="common">Parasitic roundworm</name>
    <dbReference type="NCBI Taxonomy" id="34506"/>
    <lineage>
        <taxon>Eukaryota</taxon>
        <taxon>Metazoa</taxon>
        <taxon>Ecdysozoa</taxon>
        <taxon>Nematoda</taxon>
        <taxon>Chromadorea</taxon>
        <taxon>Rhabditida</taxon>
        <taxon>Tylenchina</taxon>
        <taxon>Panagrolaimomorpha</taxon>
        <taxon>Strongyloidoidea</taxon>
        <taxon>Strongyloididae</taxon>
        <taxon>Strongyloides</taxon>
    </lineage>
</organism>
<dbReference type="Proteomes" id="UP000035682">
    <property type="component" value="Unplaced"/>
</dbReference>
<evidence type="ECO:0000313" key="2">
    <source>
        <dbReference type="EMBL" id="CEF65953.1"/>
    </source>
</evidence>
<keyword evidence="1" id="KW-0472">Membrane</keyword>
<dbReference type="GeneID" id="36378317"/>
<dbReference type="WBParaSite" id="SRAE_2000062700.1">
    <property type="protein sequence ID" value="SRAE_2000062700.1"/>
    <property type="gene ID" value="WBGene00260823"/>
</dbReference>
<reference evidence="2" key="2">
    <citation type="submission" date="2014-09" db="EMBL/GenBank/DDBJ databases">
        <authorList>
            <person name="Aslett A.Martin."/>
        </authorList>
    </citation>
    <scope>NUCLEOTIDE SEQUENCE</scope>
    <source>
        <strain evidence="2">ED321 Heterogonic</strain>
    </source>
</reference>
<protein>
    <submittedName>
        <fullName evidence="2 4">Uncharacterized protein</fullName>
    </submittedName>
</protein>
<reference evidence="4" key="3">
    <citation type="submission" date="2020-12" db="UniProtKB">
        <authorList>
            <consortium name="WormBaseParasite"/>
        </authorList>
    </citation>
    <scope>IDENTIFICATION</scope>
</reference>
<accession>A0A090LCV0</accession>
<evidence type="ECO:0000313" key="4">
    <source>
        <dbReference type="WBParaSite" id="SRAE_2000062700.1"/>
    </source>
</evidence>
<evidence type="ECO:0000313" key="3">
    <source>
        <dbReference type="Proteomes" id="UP000035682"/>
    </source>
</evidence>
<sequence length="166" mass="19198">MYIEADVKIILIRVITLFLTFSTALIIVLGPGYCIEFTKNSIHGMYCDNYYASRWNFKMISPYLHTIVILFGFNSALVNALGIYNESIIKRNQNLITIYFCIAIYCFCGLTEILIYFNIPKTFFYSSSNENLNVKVYGYLGAGIIYIFAAILAVLDFFIYRNDYIF</sequence>
<dbReference type="WormBase" id="SRAE_2000062700">
    <property type="protein sequence ID" value="SRP08604"/>
    <property type="gene ID" value="WBGene00260823"/>
</dbReference>
<keyword evidence="1" id="KW-1133">Transmembrane helix</keyword>
<evidence type="ECO:0000313" key="5">
    <source>
        <dbReference type="WormBase" id="SRAE_2000062700"/>
    </source>
</evidence>
<feature type="transmembrane region" description="Helical" evidence="1">
    <location>
        <begin position="12"/>
        <end position="33"/>
    </location>
</feature>
<dbReference type="AlphaFoldDB" id="A0A090LCV0"/>
<name>A0A090LCV0_STRRB</name>
<gene>
    <name evidence="2 4 5" type="ORF">SRAE_2000062700</name>
</gene>
<dbReference type="RefSeq" id="XP_024505153.1">
    <property type="nucleotide sequence ID" value="XM_024651480.1"/>
</dbReference>
<keyword evidence="3" id="KW-1185">Reference proteome</keyword>
<proteinExistence type="predicted"/>
<feature type="transmembrane region" description="Helical" evidence="1">
    <location>
        <begin position="137"/>
        <end position="160"/>
    </location>
</feature>
<keyword evidence="1" id="KW-0812">Transmembrane</keyword>
<dbReference type="EMBL" id="LN609529">
    <property type="protein sequence ID" value="CEF65953.1"/>
    <property type="molecule type" value="Genomic_DNA"/>
</dbReference>